<dbReference type="PANTHER" id="PTHR10803:SF3">
    <property type="entry name" value="ATPASE GET3"/>
    <property type="match status" value="1"/>
</dbReference>
<dbReference type="Proteomes" id="UP000233778">
    <property type="component" value="Chromosome"/>
</dbReference>
<evidence type="ECO:0000313" key="9">
    <source>
        <dbReference type="Proteomes" id="UP000233778"/>
    </source>
</evidence>
<dbReference type="EMBL" id="CP025084">
    <property type="protein sequence ID" value="AUH02884.1"/>
    <property type="molecule type" value="Genomic_DNA"/>
</dbReference>
<dbReference type="PANTHER" id="PTHR10803">
    <property type="entry name" value="ARSENICAL PUMP-DRIVING ATPASE ARSENITE-TRANSLOCATING ATPASE"/>
    <property type="match status" value="1"/>
</dbReference>
<dbReference type="SUPFAM" id="SSF52540">
    <property type="entry name" value="P-loop containing nucleoside triphosphate hydrolases"/>
    <property type="match status" value="2"/>
</dbReference>
<evidence type="ECO:0000313" key="5">
    <source>
        <dbReference type="EMBL" id="AGJ98297.1"/>
    </source>
</evidence>
<evidence type="ECO:0000313" key="7">
    <source>
        <dbReference type="EMBL" id="AUH02884.1"/>
    </source>
</evidence>
<dbReference type="CDD" id="cd02035">
    <property type="entry name" value="ArsA"/>
    <property type="match status" value="2"/>
</dbReference>
<accession>M9WMK5</accession>
<dbReference type="EMBL" id="KC601845">
    <property type="protein sequence ID" value="AGJ98297.1"/>
    <property type="molecule type" value="Genomic_DNA"/>
</dbReference>
<reference evidence="6 9" key="5">
    <citation type="submission" date="2017-11" db="EMBL/GenBank/DDBJ databases">
        <title>Complete genome sequence of Serratia sp. ATCC 39006 LacA.</title>
        <authorList>
            <person name="Hampton H.G."/>
            <person name="Jackson S.A."/>
            <person name="Jauregui R."/>
            <person name="Poulter G.T.M."/>
            <person name="Salmond G.P.C."/>
            <person name="Fineran P.C."/>
        </authorList>
    </citation>
    <scope>NUCLEOTIDE SEQUENCE [LARGE SCALE GENOMIC DNA]</scope>
    <source>
        <strain evidence="6 9">ATCC 39006</strain>
    </source>
</reference>
<dbReference type="OrthoDB" id="9780677at2"/>
<reference evidence="5" key="3">
    <citation type="submission" date="2013-02" db="EMBL/GenBank/DDBJ databases">
        <authorList>
            <person name="Ramsay J.P."/>
            <person name="Williamson N.R."/>
            <person name="Spring D.R."/>
            <person name="Salmond G.P.C."/>
        </authorList>
    </citation>
    <scope>NUCLEOTIDE SEQUENCE</scope>
</reference>
<dbReference type="Pfam" id="PF02374">
    <property type="entry name" value="ArsA_ATPase"/>
    <property type="match status" value="2"/>
</dbReference>
<proteinExistence type="inferred from homology"/>
<dbReference type="Gene3D" id="3.40.50.300">
    <property type="entry name" value="P-loop containing nucleotide triphosphate hydrolases"/>
    <property type="match status" value="2"/>
</dbReference>
<gene>
    <name evidence="5" type="primary">gvpW</name>
    <name evidence="6" type="ORF">CWC46_01255</name>
    <name evidence="7" type="ORF">Ser39006_001255</name>
</gene>
<dbReference type="KEGG" id="serq:CWC46_01255"/>
<dbReference type="GO" id="GO:0016887">
    <property type="term" value="F:ATP hydrolysis activity"/>
    <property type="evidence" value="ECO:0007669"/>
    <property type="project" value="InterPro"/>
</dbReference>
<dbReference type="KEGG" id="sera:Ser39006_001255"/>
<dbReference type="InterPro" id="IPR027417">
    <property type="entry name" value="P-loop_NTPase"/>
</dbReference>
<dbReference type="AlphaFoldDB" id="M9WMK5"/>
<reference evidence="7" key="4">
    <citation type="submission" date="2013-09" db="EMBL/GenBank/DDBJ databases">
        <authorList>
            <person name="Wang G."/>
            <person name="Yang Y."/>
            <person name="Su Y."/>
        </authorList>
    </citation>
    <scope>NUCLEOTIDE SEQUENCE</scope>
    <source>
        <strain evidence="7">ATCC 39006</strain>
    </source>
</reference>
<dbReference type="EC" id="7.3.2.7" evidence="3"/>
<dbReference type="GO" id="GO:0005524">
    <property type="term" value="F:ATP binding"/>
    <property type="evidence" value="ECO:0007669"/>
    <property type="project" value="InterPro"/>
</dbReference>
<evidence type="ECO:0000256" key="2">
    <source>
        <dbReference type="ARBA" id="ARBA00052296"/>
    </source>
</evidence>
<comment type="similarity">
    <text evidence="1">Belongs to the arsA ATPase family.</text>
</comment>
<comment type="catalytic activity">
    <reaction evidence="2">
        <text>arsenite(in) + ATP + H2O = arsenite(out) + ADP + phosphate + H(+)</text>
        <dbReference type="Rhea" id="RHEA:11348"/>
        <dbReference type="ChEBI" id="CHEBI:15377"/>
        <dbReference type="ChEBI" id="CHEBI:15378"/>
        <dbReference type="ChEBI" id="CHEBI:29242"/>
        <dbReference type="ChEBI" id="CHEBI:30616"/>
        <dbReference type="ChEBI" id="CHEBI:43474"/>
        <dbReference type="ChEBI" id="CHEBI:456216"/>
        <dbReference type="EC" id="7.3.2.7"/>
    </reaction>
</comment>
<dbReference type="EMBL" id="CP025085">
    <property type="protein sequence ID" value="AUG98569.1"/>
    <property type="molecule type" value="Genomic_DNA"/>
</dbReference>
<protein>
    <recommendedName>
        <fullName evidence="3">arsenite-transporting ATPase</fullName>
        <ecNumber evidence="3">7.3.2.7</ecNumber>
    </recommendedName>
</protein>
<dbReference type="NCBIfam" id="TIGR00345">
    <property type="entry name" value="GET3_arsA_TRC40"/>
    <property type="match status" value="2"/>
</dbReference>
<dbReference type="GO" id="GO:0015446">
    <property type="term" value="F:ATPase-coupled arsenite transmembrane transporter activity"/>
    <property type="evidence" value="ECO:0007669"/>
    <property type="project" value="UniProtKB-EC"/>
</dbReference>
<evidence type="ECO:0000256" key="3">
    <source>
        <dbReference type="ARBA" id="ARBA00066752"/>
    </source>
</evidence>
<name>M9WMK5_SERS3</name>
<evidence type="ECO:0000256" key="1">
    <source>
        <dbReference type="ARBA" id="ARBA00011040"/>
    </source>
</evidence>
<dbReference type="RefSeq" id="WP_021013979.1">
    <property type="nucleotide sequence ID" value="NZ_CP025084.1"/>
</dbReference>
<dbReference type="STRING" id="104623.Ser39006_00704"/>
<evidence type="ECO:0000313" key="8">
    <source>
        <dbReference type="Proteomes" id="UP000017700"/>
    </source>
</evidence>
<dbReference type="eggNOG" id="COG0003">
    <property type="taxonomic scope" value="Bacteria"/>
</dbReference>
<feature type="domain" description="ArsA/GET3 Anion-transporting ATPase-like" evidence="4">
    <location>
        <begin position="340"/>
        <end position="635"/>
    </location>
</feature>
<feature type="domain" description="ArsA/GET3 Anion-transporting ATPase-like" evidence="4">
    <location>
        <begin position="16"/>
        <end position="297"/>
    </location>
</feature>
<keyword evidence="8" id="KW-1185">Reference proteome</keyword>
<organism evidence="5">
    <name type="scientific">Serratia sp. (strain ATCC 39006)</name>
    <name type="common">Prodigiosinella confusarubida</name>
    <dbReference type="NCBI Taxonomy" id="104623"/>
    <lineage>
        <taxon>Bacteria</taxon>
        <taxon>Pseudomonadati</taxon>
        <taxon>Pseudomonadota</taxon>
        <taxon>Gammaproteobacteria</taxon>
        <taxon>Enterobacterales</taxon>
        <taxon>Pectobacteriaceae</taxon>
        <taxon>Prodigiosinella</taxon>
    </lineage>
</organism>
<dbReference type="InterPro" id="IPR025723">
    <property type="entry name" value="ArsA/GET3_ATPase-like"/>
</dbReference>
<reference evidence="5" key="1">
    <citation type="journal article" date="2011" name="Proc. Natl. Acad. Sci. U.S.A.">
        <title>A quorum-sensing molecule acts as a morphogen controlling gas vesicle organelle biogenesis and adaptive flotation in an enterobacterium.</title>
        <authorList>
            <person name="Ramsay J.P."/>
            <person name="Williamson N.R."/>
            <person name="Spring D.R."/>
            <person name="Salmond G.P."/>
        </authorList>
    </citation>
    <scope>NUCLEOTIDE SEQUENCE</scope>
</reference>
<reference evidence="7 8" key="2">
    <citation type="journal article" date="2013" name="Genome Announc.">
        <title>Draft genome sequence of Serratia sp. strain ATCC 39006, a model bacterium for analysis of the biosynthesis and regulation of prodigiosin, a carbapenem, and gas vesicles.</title>
        <authorList>
            <person name="Fineran P.C."/>
            <person name="Iglesias Cans M.C."/>
            <person name="Ramsay J.P."/>
            <person name="Wilf N.M."/>
            <person name="Cossyleon D."/>
            <person name="McNeil M.B."/>
            <person name="Williamson N.R."/>
            <person name="Monson R.E."/>
            <person name="Becher S.A."/>
            <person name="Stanton J.A."/>
            <person name="Brugger K."/>
            <person name="Brown S.D."/>
            <person name="Salmond G.P."/>
        </authorList>
    </citation>
    <scope>NUCLEOTIDE SEQUENCE [LARGE SCALE GENOMIC DNA]</scope>
    <source>
        <strain evidence="7">ATCC 39006</strain>
        <strain evidence="8">ATCC 39006 / SC 11482</strain>
    </source>
</reference>
<reference evidence="7" key="6">
    <citation type="submission" date="2017-11" db="EMBL/GenBank/DDBJ databases">
        <title>Complete genome sequence of Serratia sp. ATCC 39006.</title>
        <authorList>
            <person name="Hampton H.G."/>
            <person name="Jackson S.A."/>
            <person name="Jauregui R."/>
            <person name="Poulter G.T.M."/>
            <person name="Salmond G.P.C."/>
            <person name="Fineran P.C."/>
        </authorList>
    </citation>
    <scope>NUCLEOTIDE SEQUENCE</scope>
    <source>
        <strain evidence="7">ATCC 39006</strain>
    </source>
</reference>
<dbReference type="InterPro" id="IPR016300">
    <property type="entry name" value="ATPase_ArsA/GET3"/>
</dbReference>
<dbReference type="Proteomes" id="UP000017700">
    <property type="component" value="Chromosome"/>
</dbReference>
<evidence type="ECO:0000313" key="6">
    <source>
        <dbReference type="EMBL" id="AUG98569.1"/>
    </source>
</evidence>
<sequence>MKPAIYPKFLLESPLKLVFFGGKGGVGKSTCATSTALRLAQEQPQHHFLLVSTDPAHSLQNILSDLVLPKNLDVRELNAAASLHEFKSQHEGVLKEIAYRGTVLDQNDVQGLMDTALPGMDELAAYLEIAEWIQKDTYYRIIIDTAPTGHTLRLLEMPDLIYRWLTALDTLLAKQRYIRKRFAGDNRLDHLDHFLLDMNDSLKAMHELVTDSTRCCFVLVMLAEAMSVEESIDLAGALNQQRVFLSDLVVNRLFPENDCPTCCVERNRQMLALQNGYQRLPGHVFWTLPLLAIEPRGALLHEFWSGVRLLDENEVMATTCHHQLPLRVESSISLPASTFRLLIFAGKGGVGKTTLACATALRLNSEYPELRILLFSADPAHSLSDCLGVTLQQQPISVLVNIDAQEINAQADFDKIRQGYRAELEAFLLDTLPNLDITFDREVLEHLLDLAPPGLDEIMALTAIMDHLDSGRYDMVIVDGAPSGHLLRLLELPELIRDWLKQFFSLLLKYRKVMRFPHLSERLVQLSRELKNLRALLQDTKQTGLYAVTVPTHLALEKTYEMTCALQRLGLTANALFINQITPPSDCTLCQAITSRESLELKCADEMFPSQPHAQIFRQTEPTGLSKLKTLGSALFL</sequence>
<evidence type="ECO:0000259" key="4">
    <source>
        <dbReference type="Pfam" id="PF02374"/>
    </source>
</evidence>